<comment type="caution">
    <text evidence="2">The sequence shown here is derived from an EMBL/GenBank/DDBJ whole genome shotgun (WGS) entry which is preliminary data.</text>
</comment>
<accession>A0ABW5INK5</accession>
<sequence>MSQKNSLLYSIATAKCPRCREGDMFPKGTLYSTKFADMHDSCPCCGQPFEPEPGFYYGAMYVSFAFNVGIFLIALFILHQFVEEITMAMMIGVVVVLVVGLLPVIFRLSRVLWINIFVRYEGPCSQIAKKPNK</sequence>
<dbReference type="Proteomes" id="UP001597544">
    <property type="component" value="Unassembled WGS sequence"/>
</dbReference>
<gene>
    <name evidence="2" type="ORF">ACFSRY_13970</name>
</gene>
<dbReference type="Pfam" id="PF06170">
    <property type="entry name" value="DUF983"/>
    <property type="match status" value="1"/>
</dbReference>
<feature type="transmembrane region" description="Helical" evidence="1">
    <location>
        <begin position="55"/>
        <end position="78"/>
    </location>
</feature>
<evidence type="ECO:0000313" key="3">
    <source>
        <dbReference type="Proteomes" id="UP001597544"/>
    </source>
</evidence>
<evidence type="ECO:0000256" key="1">
    <source>
        <dbReference type="SAM" id="Phobius"/>
    </source>
</evidence>
<keyword evidence="1" id="KW-1133">Transmembrane helix</keyword>
<proteinExistence type="predicted"/>
<dbReference type="InterPro" id="IPR009325">
    <property type="entry name" value="DUF983"/>
</dbReference>
<keyword evidence="3" id="KW-1185">Reference proteome</keyword>
<reference evidence="3" key="1">
    <citation type="journal article" date="2019" name="Int. J. Syst. Evol. Microbiol.">
        <title>The Global Catalogue of Microorganisms (GCM) 10K type strain sequencing project: providing services to taxonomists for standard genome sequencing and annotation.</title>
        <authorList>
            <consortium name="The Broad Institute Genomics Platform"/>
            <consortium name="The Broad Institute Genome Sequencing Center for Infectious Disease"/>
            <person name="Wu L."/>
            <person name="Ma J."/>
        </authorList>
    </citation>
    <scope>NUCLEOTIDE SEQUENCE [LARGE SCALE GENOMIC DNA]</scope>
    <source>
        <strain evidence="3">KCTC 42498</strain>
    </source>
</reference>
<organism evidence="2 3">
    <name type="scientific">Pontibacter locisalis</name>
    <dbReference type="NCBI Taxonomy" id="1719035"/>
    <lineage>
        <taxon>Bacteria</taxon>
        <taxon>Pseudomonadati</taxon>
        <taxon>Bacteroidota</taxon>
        <taxon>Cytophagia</taxon>
        <taxon>Cytophagales</taxon>
        <taxon>Hymenobacteraceae</taxon>
        <taxon>Pontibacter</taxon>
    </lineage>
</organism>
<feature type="transmembrane region" description="Helical" evidence="1">
    <location>
        <begin position="85"/>
        <end position="106"/>
    </location>
</feature>
<evidence type="ECO:0000313" key="2">
    <source>
        <dbReference type="EMBL" id="MFD2514980.1"/>
    </source>
</evidence>
<dbReference type="EMBL" id="JBHULU010000020">
    <property type="protein sequence ID" value="MFD2514980.1"/>
    <property type="molecule type" value="Genomic_DNA"/>
</dbReference>
<protein>
    <submittedName>
        <fullName evidence="2">DUF983 domain-containing protein</fullName>
    </submittedName>
</protein>
<keyword evidence="1" id="KW-0472">Membrane</keyword>
<dbReference type="RefSeq" id="WP_377508775.1">
    <property type="nucleotide sequence ID" value="NZ_JBHULU010000020.1"/>
</dbReference>
<name>A0ABW5INK5_9BACT</name>
<keyword evidence="1" id="KW-0812">Transmembrane</keyword>